<dbReference type="GO" id="GO:0046872">
    <property type="term" value="F:metal ion binding"/>
    <property type="evidence" value="ECO:0007669"/>
    <property type="project" value="UniProtKB-KW"/>
</dbReference>
<dbReference type="InterPro" id="IPR010182">
    <property type="entry name" value="ArgE/DapE"/>
</dbReference>
<dbReference type="SUPFAM" id="SSF53187">
    <property type="entry name" value="Zn-dependent exopeptidases"/>
    <property type="match status" value="1"/>
</dbReference>
<dbReference type="EMBL" id="BMMT01000003">
    <property type="protein sequence ID" value="GGI78305.1"/>
    <property type="molecule type" value="Genomic_DNA"/>
</dbReference>
<evidence type="ECO:0000313" key="12">
    <source>
        <dbReference type="Proteomes" id="UP001500220"/>
    </source>
</evidence>
<dbReference type="AlphaFoldDB" id="A0A917NAM0"/>
<evidence type="ECO:0000256" key="7">
    <source>
        <dbReference type="ARBA" id="ARBA00023285"/>
    </source>
</evidence>
<comment type="cofactor">
    <cofactor evidence="1">
        <name>Co(2+)</name>
        <dbReference type="ChEBI" id="CHEBI:48828"/>
    </cofactor>
</comment>
<dbReference type="GO" id="GO:0016787">
    <property type="term" value="F:hydrolase activity"/>
    <property type="evidence" value="ECO:0007669"/>
    <property type="project" value="UniProtKB-KW"/>
</dbReference>
<accession>A0A917NAM0</accession>
<evidence type="ECO:0000256" key="1">
    <source>
        <dbReference type="ARBA" id="ARBA00001941"/>
    </source>
</evidence>
<reference evidence="10" key="3">
    <citation type="submission" date="2020-09" db="EMBL/GenBank/DDBJ databases">
        <authorList>
            <person name="Sun Q."/>
            <person name="Zhou Y."/>
        </authorList>
    </citation>
    <scope>NUCLEOTIDE SEQUENCE</scope>
    <source>
        <strain evidence="10">CGMCC 4.7206</strain>
    </source>
</reference>
<evidence type="ECO:0000256" key="4">
    <source>
        <dbReference type="ARBA" id="ARBA00022723"/>
    </source>
</evidence>
<evidence type="ECO:0000256" key="2">
    <source>
        <dbReference type="ARBA" id="ARBA00001947"/>
    </source>
</evidence>
<dbReference type="InterPro" id="IPR011650">
    <property type="entry name" value="Peptidase_M20_dimer"/>
</dbReference>
<dbReference type="PANTHER" id="PTHR43808">
    <property type="entry name" value="ACETYLORNITHINE DEACETYLASE"/>
    <property type="match status" value="1"/>
</dbReference>
<keyword evidence="4" id="KW-0479">Metal-binding</keyword>
<comment type="cofactor">
    <cofactor evidence="2">
        <name>Zn(2+)</name>
        <dbReference type="ChEBI" id="CHEBI:29105"/>
    </cofactor>
</comment>
<dbReference type="SUPFAM" id="SSF55031">
    <property type="entry name" value="Bacterial exopeptidase dimerisation domain"/>
    <property type="match status" value="1"/>
</dbReference>
<feature type="domain" description="Peptidase M20 dimerisation" evidence="8">
    <location>
        <begin position="213"/>
        <end position="322"/>
    </location>
</feature>
<dbReference type="Pfam" id="PF07687">
    <property type="entry name" value="M20_dimer"/>
    <property type="match status" value="1"/>
</dbReference>
<dbReference type="EMBL" id="BAAAHC010000011">
    <property type="protein sequence ID" value="GAA0525640.1"/>
    <property type="molecule type" value="Genomic_DNA"/>
</dbReference>
<dbReference type="Proteomes" id="UP000597989">
    <property type="component" value="Unassembled WGS sequence"/>
</dbReference>
<evidence type="ECO:0000256" key="5">
    <source>
        <dbReference type="ARBA" id="ARBA00022801"/>
    </source>
</evidence>
<keyword evidence="12" id="KW-1185">Reference proteome</keyword>
<dbReference type="Gene3D" id="3.30.70.360">
    <property type="match status" value="1"/>
</dbReference>
<reference evidence="9 12" key="2">
    <citation type="journal article" date="2019" name="Int. J. Syst. Evol. Microbiol.">
        <title>The Global Catalogue of Microorganisms (GCM) 10K type strain sequencing project: providing services to taxonomists for standard genome sequencing and annotation.</title>
        <authorList>
            <consortium name="The Broad Institute Genomics Platform"/>
            <consortium name="The Broad Institute Genome Sequencing Center for Infectious Disease"/>
            <person name="Wu L."/>
            <person name="Ma J."/>
        </authorList>
    </citation>
    <scope>NUCLEOTIDE SEQUENCE [LARGE SCALE GENOMIC DNA]</scope>
    <source>
        <strain evidence="9 12">JCM 10664</strain>
    </source>
</reference>
<keyword evidence="7" id="KW-0170">Cobalt</keyword>
<reference evidence="10 11" key="1">
    <citation type="journal article" date="2014" name="Int. J. Syst. Evol. Microbiol.">
        <title>Complete genome sequence of Corynebacterium casei LMG S-19264T (=DSM 44701T), isolated from a smear-ripened cheese.</title>
        <authorList>
            <consortium name="US DOE Joint Genome Institute (JGI-PGF)"/>
            <person name="Walter F."/>
            <person name="Albersmeier A."/>
            <person name="Kalinowski J."/>
            <person name="Ruckert C."/>
        </authorList>
    </citation>
    <scope>NUCLEOTIDE SEQUENCE [LARGE SCALE GENOMIC DNA]</scope>
    <source>
        <strain evidence="10 11">CGMCC 4.7206</strain>
    </source>
</reference>
<dbReference type="InterPro" id="IPR036264">
    <property type="entry name" value="Bact_exopeptidase_dim_dom"/>
</dbReference>
<dbReference type="Proteomes" id="UP001500220">
    <property type="component" value="Unassembled WGS sequence"/>
</dbReference>
<keyword evidence="5" id="KW-0378">Hydrolase</keyword>
<evidence type="ECO:0000259" key="8">
    <source>
        <dbReference type="Pfam" id="PF07687"/>
    </source>
</evidence>
<dbReference type="InterPro" id="IPR050072">
    <property type="entry name" value="Peptidase_M20A"/>
</dbReference>
<dbReference type="Pfam" id="PF01546">
    <property type="entry name" value="Peptidase_M20"/>
    <property type="match status" value="1"/>
</dbReference>
<evidence type="ECO:0000313" key="9">
    <source>
        <dbReference type="EMBL" id="GAA0525640.1"/>
    </source>
</evidence>
<organism evidence="10 11">
    <name type="scientific">Saccharopolyspora thermophila</name>
    <dbReference type="NCBI Taxonomy" id="89367"/>
    <lineage>
        <taxon>Bacteria</taxon>
        <taxon>Bacillati</taxon>
        <taxon>Actinomycetota</taxon>
        <taxon>Actinomycetes</taxon>
        <taxon>Pseudonocardiales</taxon>
        <taxon>Pseudonocardiaceae</taxon>
        <taxon>Saccharopolyspora</taxon>
    </lineage>
</organism>
<evidence type="ECO:0000256" key="3">
    <source>
        <dbReference type="ARBA" id="ARBA00006247"/>
    </source>
</evidence>
<protein>
    <submittedName>
        <fullName evidence="10">Acetylornithine deacetylase</fullName>
    </submittedName>
    <submittedName>
        <fullName evidence="9">ArgE/DapE family deacylase</fullName>
    </submittedName>
</protein>
<reference evidence="9" key="4">
    <citation type="submission" date="2023-12" db="EMBL/GenBank/DDBJ databases">
        <authorList>
            <person name="Sun Q."/>
            <person name="Inoue M."/>
        </authorList>
    </citation>
    <scope>NUCLEOTIDE SEQUENCE</scope>
    <source>
        <strain evidence="9">JCM 10664</strain>
    </source>
</reference>
<sequence length="433" mass="45689">MRHTRHVTAAPIPSDLERRALDAVDAKSILEDLRELVAIPSVGGTVGEHDAQQWCADKLASLGYRVDHWRIDVRELAEHDDFPGQEADRDIAHGCVGVSGDGTEPALVFCGHTDVVPPGDLDRWPNRDSYALRVDGDTAAGRGTCDMKGGLAAIFGALHALRTAGIELARPLAVHTVVGEEDGGLGAFATLRRGHRGAACVLAEPSSGTIVTANGGSLTFRLEIAGQGTHGSTRYRGVSALDKLAGLLPVLRDLEARRNADPDPLVAHLEVPYPLSVGLVRVGDWASTVPDLAIAEGRYGVRLDESIADAQAEFTDAIARACAVDPWLAEHPVRVSWPGGMFASGRLPEGHPLLGETRSAVVDAGAAEPAVVGAPYGTDLRLYAAAGIPTLQYGPGDVRCAHAHDEHVPIAELEQAARTYALLAIRRCGVVQA</sequence>
<evidence type="ECO:0000256" key="6">
    <source>
        <dbReference type="ARBA" id="ARBA00022833"/>
    </source>
</evidence>
<evidence type="ECO:0000313" key="10">
    <source>
        <dbReference type="EMBL" id="GGI78305.1"/>
    </source>
</evidence>
<dbReference type="InterPro" id="IPR002933">
    <property type="entry name" value="Peptidase_M20"/>
</dbReference>
<comment type="caution">
    <text evidence="10">The sequence shown here is derived from an EMBL/GenBank/DDBJ whole genome shotgun (WGS) entry which is preliminary data.</text>
</comment>
<dbReference type="PANTHER" id="PTHR43808:SF25">
    <property type="entry name" value="PEPTIDASE M20 DIMERISATION DOMAIN-CONTAINING PROTEIN"/>
    <property type="match status" value="1"/>
</dbReference>
<proteinExistence type="inferred from homology"/>
<dbReference type="NCBIfam" id="TIGR01910">
    <property type="entry name" value="DapE-ArgE"/>
    <property type="match status" value="1"/>
</dbReference>
<evidence type="ECO:0000313" key="11">
    <source>
        <dbReference type="Proteomes" id="UP000597989"/>
    </source>
</evidence>
<keyword evidence="6" id="KW-0862">Zinc</keyword>
<gene>
    <name evidence="9" type="ORF">GCM10009545_29920</name>
    <name evidence="10" type="ORF">GCM10011581_14270</name>
</gene>
<dbReference type="Gene3D" id="3.40.630.10">
    <property type="entry name" value="Zn peptidases"/>
    <property type="match status" value="1"/>
</dbReference>
<comment type="similarity">
    <text evidence="3">Belongs to the peptidase M20A family.</text>
</comment>
<name>A0A917NAM0_9PSEU</name>